<comment type="subcellular location">
    <subcellularLocation>
        <location evidence="1">Membrane</location>
        <topology evidence="1">Multi-pass membrane protein</topology>
    </subcellularLocation>
</comment>
<accession>A0A075AWE7</accession>
<feature type="transmembrane region" description="Helical" evidence="6">
    <location>
        <begin position="53"/>
        <end position="77"/>
    </location>
</feature>
<dbReference type="GO" id="GO:0000398">
    <property type="term" value="P:mRNA splicing, via spliceosome"/>
    <property type="evidence" value="ECO:0007669"/>
    <property type="project" value="InterPro"/>
</dbReference>
<dbReference type="PROSITE" id="PS50259">
    <property type="entry name" value="G_PROTEIN_RECEP_F3_4"/>
    <property type="match status" value="1"/>
</dbReference>
<keyword evidence="3 6" id="KW-0812">Transmembrane</keyword>
<dbReference type="Proteomes" id="UP000281549">
    <property type="component" value="Unassembled WGS sequence"/>
</dbReference>
<dbReference type="OrthoDB" id="360327at2759"/>
<sequence length="385" mass="43679">MIMGALLAYGSRSAYARYNESQSIALSLYNVLLSSALVLMIELTSNSSIETTFIISSAVIIFSDCSVIAILFIPKVLAVFKDKGKKQSTTMAPETSKIDENIGYGTLKNAYEIKLINATVLSDKDSKVIEIKTNSGTICLQPEKFEQFLGMLTAVLATAGDGSIIKDSNLSGRKSIIERFENPFNIWCLHCDTHIGQGVRFNSEKTKVGYYFSTPIWHFKFHCPTCLGWLEMESDPKNAVYVCKSGCRKKIETWEREDSEAIELTSNKFYFAEIDLEESKKLNENAFYRLEHQVEDERKAEQAAPVILELQNKKSQWRDDYSISKMLRSNLRSQKKDEKAKQADEESFRNRTGLNCPIAKETPRDVQLAKRNLYGHQRGKTFDIV</sequence>
<evidence type="ECO:0000256" key="1">
    <source>
        <dbReference type="ARBA" id="ARBA00004141"/>
    </source>
</evidence>
<keyword evidence="4 6" id="KW-1133">Transmembrane helix</keyword>
<evidence type="ECO:0000256" key="6">
    <source>
        <dbReference type="SAM" id="Phobius"/>
    </source>
</evidence>
<protein>
    <submittedName>
        <fullName evidence="8">CWC16 protein domain-containing protein</fullName>
    </submittedName>
    <submittedName>
        <fullName evidence="9">DUF572-domain-containing protein</fullName>
    </submittedName>
</protein>
<dbReference type="Proteomes" id="UP000030755">
    <property type="component" value="Unassembled WGS sequence"/>
</dbReference>
<dbReference type="GO" id="GO:0016020">
    <property type="term" value="C:membrane"/>
    <property type="evidence" value="ECO:0007669"/>
    <property type="project" value="UniProtKB-SubCell"/>
</dbReference>
<feature type="transmembrane region" description="Helical" evidence="6">
    <location>
        <begin position="21"/>
        <end position="41"/>
    </location>
</feature>
<evidence type="ECO:0000313" key="9">
    <source>
        <dbReference type="EMBL" id="RKP21010.1"/>
    </source>
</evidence>
<reference evidence="8 10" key="1">
    <citation type="journal article" date="2013" name="Curr. Biol.">
        <title>Shared signatures of parasitism and phylogenomics unite Cryptomycota and microsporidia.</title>
        <authorList>
            <person name="James T.Y."/>
            <person name="Pelin A."/>
            <person name="Bonen L."/>
            <person name="Ahrendt S."/>
            <person name="Sain D."/>
            <person name="Corradi N."/>
            <person name="Stajich J.E."/>
        </authorList>
    </citation>
    <scope>NUCLEOTIDE SEQUENCE [LARGE SCALE GENOMIC DNA]</scope>
    <source>
        <strain evidence="8 10">CSF55</strain>
        <strain evidence="8 10">CSF55</strain>
    </source>
</reference>
<dbReference type="GO" id="GO:0004930">
    <property type="term" value="F:G protein-coupled receptor activity"/>
    <property type="evidence" value="ECO:0007669"/>
    <property type="project" value="InterPro"/>
</dbReference>
<dbReference type="Pfam" id="PF00003">
    <property type="entry name" value="7tm_3"/>
    <property type="match status" value="1"/>
</dbReference>
<dbReference type="AlphaFoldDB" id="A0A075AWE7"/>
<evidence type="ECO:0000313" key="8">
    <source>
        <dbReference type="EMBL" id="EPZ33032.1"/>
    </source>
</evidence>
<dbReference type="Pfam" id="PF04502">
    <property type="entry name" value="Saf4_Yju2"/>
    <property type="match status" value="1"/>
</dbReference>
<dbReference type="EMBL" id="KE561084">
    <property type="protein sequence ID" value="EPZ33032.1"/>
    <property type="molecule type" value="Genomic_DNA"/>
</dbReference>
<dbReference type="HOGENOM" id="CLU_717963_0_0_1"/>
<reference evidence="11" key="2">
    <citation type="journal article" date="2018" name="Nat. Microbiol.">
        <title>Leveraging single-cell genomics to expand the fungal tree of life.</title>
        <authorList>
            <person name="Ahrendt S.R."/>
            <person name="Quandt C.A."/>
            <person name="Ciobanu D."/>
            <person name="Clum A."/>
            <person name="Salamov A."/>
            <person name="Andreopoulos B."/>
            <person name="Cheng J.F."/>
            <person name="Woyke T."/>
            <person name="Pelin A."/>
            <person name="Henrissat B."/>
            <person name="Reynolds N.K."/>
            <person name="Benny G.L."/>
            <person name="Smith M.E."/>
            <person name="James T.Y."/>
            <person name="Grigoriev I.V."/>
        </authorList>
    </citation>
    <scope>NUCLEOTIDE SEQUENCE [LARGE SCALE GENOMIC DNA]</scope>
    <source>
        <strain evidence="11">CSF55</strain>
    </source>
</reference>
<evidence type="ECO:0000313" key="11">
    <source>
        <dbReference type="Proteomes" id="UP000281549"/>
    </source>
</evidence>
<evidence type="ECO:0000313" key="10">
    <source>
        <dbReference type="Proteomes" id="UP000030755"/>
    </source>
</evidence>
<dbReference type="GO" id="GO:0005684">
    <property type="term" value="C:U2-type spliceosomal complex"/>
    <property type="evidence" value="ECO:0007669"/>
    <property type="project" value="TreeGrafter"/>
</dbReference>
<dbReference type="GO" id="GO:0071014">
    <property type="term" value="C:post-mRNA release spliceosomal complex"/>
    <property type="evidence" value="ECO:0007669"/>
    <property type="project" value="TreeGrafter"/>
</dbReference>
<dbReference type="InterPro" id="IPR007590">
    <property type="entry name" value="Saf4/Yju2"/>
</dbReference>
<feature type="domain" description="G-protein coupled receptors family 3 profile" evidence="7">
    <location>
        <begin position="1"/>
        <end position="80"/>
    </location>
</feature>
<reference evidence="9" key="3">
    <citation type="submission" date="2018-08" db="EMBL/GenBank/DDBJ databases">
        <title>Leveraging single-cell genomics to expand the Fungal Tree of Life.</title>
        <authorList>
            <consortium name="DOE Joint Genome Institute"/>
            <person name="Ahrendt S.R."/>
            <person name="Quandt C.A."/>
            <person name="Ciobanu D."/>
            <person name="Clum A."/>
            <person name="Salamov A."/>
            <person name="Andreopoulos B."/>
            <person name="Cheng J.-F."/>
            <person name="Woyke T."/>
            <person name="Pelin A."/>
            <person name="Henrissat B."/>
            <person name="Reynolds N."/>
            <person name="Benny G.L."/>
            <person name="Smith M.E."/>
            <person name="James T.Y."/>
            <person name="Grigoriev I.V."/>
        </authorList>
    </citation>
    <scope>NUCLEOTIDE SEQUENCE</scope>
    <source>
        <strain evidence="9">CSF55</strain>
    </source>
</reference>
<keyword evidence="5 6" id="KW-0472">Membrane</keyword>
<dbReference type="PRINTS" id="PR01176">
    <property type="entry name" value="GABABRECEPTR"/>
</dbReference>
<dbReference type="STRING" id="988480.A0A075AWE7"/>
<comment type="similarity">
    <text evidence="2">Belongs to the CWC16 family.</text>
</comment>
<keyword evidence="10" id="KW-1185">Reference proteome</keyword>
<organism evidence="8 10">
    <name type="scientific">Rozella allomycis (strain CSF55)</name>
    <dbReference type="NCBI Taxonomy" id="988480"/>
    <lineage>
        <taxon>Eukaryota</taxon>
        <taxon>Fungi</taxon>
        <taxon>Fungi incertae sedis</taxon>
        <taxon>Cryptomycota</taxon>
        <taxon>Cryptomycota incertae sedis</taxon>
        <taxon>Rozella</taxon>
    </lineage>
</organism>
<evidence type="ECO:0000256" key="3">
    <source>
        <dbReference type="ARBA" id="ARBA00022692"/>
    </source>
</evidence>
<evidence type="ECO:0000256" key="4">
    <source>
        <dbReference type="ARBA" id="ARBA00022989"/>
    </source>
</evidence>
<name>A0A075AWE7_ROZAC</name>
<dbReference type="PANTHER" id="PTHR12111">
    <property type="entry name" value="SPLICING FACTOR YJU2"/>
    <property type="match status" value="1"/>
</dbReference>
<dbReference type="PANTHER" id="PTHR12111:SF2">
    <property type="entry name" value="SPLICING FACTOR YJU2B-RELATED"/>
    <property type="match status" value="1"/>
</dbReference>
<evidence type="ECO:0000259" key="7">
    <source>
        <dbReference type="PROSITE" id="PS50259"/>
    </source>
</evidence>
<evidence type="ECO:0000256" key="2">
    <source>
        <dbReference type="ARBA" id="ARBA00005595"/>
    </source>
</evidence>
<gene>
    <name evidence="8" type="ORF">O9G_005028</name>
    <name evidence="9" type="ORF">ROZALSC1DRAFT_27558</name>
</gene>
<dbReference type="InterPro" id="IPR017978">
    <property type="entry name" value="GPCR_3_C"/>
</dbReference>
<dbReference type="EMBL" id="ML004999">
    <property type="protein sequence ID" value="RKP21010.1"/>
    <property type="molecule type" value="Genomic_DNA"/>
</dbReference>
<proteinExistence type="inferred from homology"/>
<evidence type="ECO:0000256" key="5">
    <source>
        <dbReference type="ARBA" id="ARBA00023136"/>
    </source>
</evidence>